<feature type="compositionally biased region" description="Basic and acidic residues" evidence="2">
    <location>
        <begin position="131"/>
        <end position="154"/>
    </location>
</feature>
<protein>
    <submittedName>
        <fullName evidence="4">Alsin</fullName>
    </submittedName>
</protein>
<feature type="compositionally biased region" description="Basic and acidic residues" evidence="2">
    <location>
        <begin position="108"/>
        <end position="121"/>
    </location>
</feature>
<feature type="non-terminal residue" evidence="4">
    <location>
        <position position="328"/>
    </location>
</feature>
<dbReference type="PROSITE" id="PS50012">
    <property type="entry name" value="RCC1_3"/>
    <property type="match status" value="1"/>
</dbReference>
<dbReference type="InterPro" id="IPR000408">
    <property type="entry name" value="Reg_chr_condens"/>
</dbReference>
<dbReference type="GO" id="GO:0031267">
    <property type="term" value="F:small GTPase binding"/>
    <property type="evidence" value="ECO:0007669"/>
    <property type="project" value="TreeGrafter"/>
</dbReference>
<keyword evidence="3" id="KW-0472">Membrane</keyword>
<dbReference type="PANTHER" id="PTHR46089:SF1">
    <property type="entry name" value="ALS2 C-TERMINAL-LIKE PROTEIN"/>
    <property type="match status" value="1"/>
</dbReference>
<dbReference type="Gene3D" id="2.130.10.30">
    <property type="entry name" value="Regulator of chromosome condensation 1/beta-lactamase-inhibitor protein II"/>
    <property type="match status" value="1"/>
</dbReference>
<reference evidence="4 5" key="1">
    <citation type="journal article" date="2013" name="Curr. Biol.">
        <title>The Genome of the Foraminiferan Reticulomyxa filosa.</title>
        <authorList>
            <person name="Glockner G."/>
            <person name="Hulsmann N."/>
            <person name="Schleicher M."/>
            <person name="Noegel A.A."/>
            <person name="Eichinger L."/>
            <person name="Gallinger C."/>
            <person name="Pawlowski J."/>
            <person name="Sierra R."/>
            <person name="Euteneuer U."/>
            <person name="Pillet L."/>
            <person name="Moustafa A."/>
            <person name="Platzer M."/>
            <person name="Groth M."/>
            <person name="Szafranski K."/>
            <person name="Schliwa M."/>
        </authorList>
    </citation>
    <scope>NUCLEOTIDE SEQUENCE [LARGE SCALE GENOMIC DNA]</scope>
</reference>
<keyword evidence="5" id="KW-1185">Reference proteome</keyword>
<dbReference type="GO" id="GO:0005085">
    <property type="term" value="F:guanyl-nucleotide exchange factor activity"/>
    <property type="evidence" value="ECO:0007669"/>
    <property type="project" value="TreeGrafter"/>
</dbReference>
<accession>X6N3Y1</accession>
<keyword evidence="3" id="KW-0812">Transmembrane</keyword>
<evidence type="ECO:0000313" key="5">
    <source>
        <dbReference type="Proteomes" id="UP000023152"/>
    </source>
</evidence>
<feature type="repeat" description="RCC1" evidence="1">
    <location>
        <begin position="195"/>
        <end position="246"/>
    </location>
</feature>
<comment type="caution">
    <text evidence="4">The sequence shown here is derived from an EMBL/GenBank/DDBJ whole genome shotgun (WGS) entry which is preliminary data.</text>
</comment>
<feature type="transmembrane region" description="Helical" evidence="3">
    <location>
        <begin position="40"/>
        <end position="65"/>
    </location>
</feature>
<evidence type="ECO:0000256" key="3">
    <source>
        <dbReference type="SAM" id="Phobius"/>
    </source>
</evidence>
<gene>
    <name evidence="4" type="ORF">RFI_17200</name>
</gene>
<dbReference type="InterPro" id="IPR051984">
    <property type="entry name" value="Alsin"/>
</dbReference>
<dbReference type="InterPro" id="IPR009091">
    <property type="entry name" value="RCC1/BLIP-II"/>
</dbReference>
<proteinExistence type="predicted"/>
<dbReference type="PANTHER" id="PTHR46089">
    <property type="entry name" value="ALSIN HOMOLOG"/>
    <property type="match status" value="1"/>
</dbReference>
<sequence length="328" mass="37151">MENINYITKNKYNNLSFGNEKGGNYSKDTSKDVDIFPGKAYTSLVFCSNFCLVSIFIIVFILPWLMFRLLHVSKSLGRLLYSDESHKMWASTKNKASVRNFGRKSKQEKRSAVDWKKEEIKSGSNLPETSGTKEAKSETMDKKQDDSISRKKSEDNDESISKAPKTQSTHTHKHIKMTVTPTTERSKKQNEMLSSRVWTWGWGSHGALGHGSYEDEKTPRAIKTLDDKQVVDINSGWAHACAIDMEGNCYRWGWIDDVKTTYSCASFKMNASHLLYRMQAFAQATHLGWLLFDNGTLEPTFVNDLKSVPIAKYLCGAATNFALAYDGK</sequence>
<evidence type="ECO:0000256" key="2">
    <source>
        <dbReference type="SAM" id="MobiDB-lite"/>
    </source>
</evidence>
<dbReference type="OrthoDB" id="5981550at2759"/>
<evidence type="ECO:0000313" key="4">
    <source>
        <dbReference type="EMBL" id="ETO20017.1"/>
    </source>
</evidence>
<keyword evidence="3" id="KW-1133">Transmembrane helix</keyword>
<evidence type="ECO:0000256" key="1">
    <source>
        <dbReference type="PROSITE-ProRule" id="PRU00235"/>
    </source>
</evidence>
<feature type="region of interest" description="Disordered" evidence="2">
    <location>
        <begin position="96"/>
        <end position="190"/>
    </location>
</feature>
<dbReference type="GO" id="GO:0031410">
    <property type="term" value="C:cytoplasmic vesicle"/>
    <property type="evidence" value="ECO:0007669"/>
    <property type="project" value="TreeGrafter"/>
</dbReference>
<dbReference type="EMBL" id="ASPP01013032">
    <property type="protein sequence ID" value="ETO20017.1"/>
    <property type="molecule type" value="Genomic_DNA"/>
</dbReference>
<organism evidence="4 5">
    <name type="scientific">Reticulomyxa filosa</name>
    <dbReference type="NCBI Taxonomy" id="46433"/>
    <lineage>
        <taxon>Eukaryota</taxon>
        <taxon>Sar</taxon>
        <taxon>Rhizaria</taxon>
        <taxon>Retaria</taxon>
        <taxon>Foraminifera</taxon>
        <taxon>Monothalamids</taxon>
        <taxon>Reticulomyxidae</taxon>
        <taxon>Reticulomyxa</taxon>
    </lineage>
</organism>
<dbReference type="Pfam" id="PF00415">
    <property type="entry name" value="RCC1"/>
    <property type="match status" value="1"/>
</dbReference>
<dbReference type="SUPFAM" id="SSF50985">
    <property type="entry name" value="RCC1/BLIP-II"/>
    <property type="match status" value="1"/>
</dbReference>
<dbReference type="GO" id="GO:0016197">
    <property type="term" value="P:endosomal transport"/>
    <property type="evidence" value="ECO:0007669"/>
    <property type="project" value="TreeGrafter"/>
</dbReference>
<dbReference type="Proteomes" id="UP000023152">
    <property type="component" value="Unassembled WGS sequence"/>
</dbReference>
<name>X6N3Y1_RETFI</name>
<dbReference type="AlphaFoldDB" id="X6N3Y1"/>